<dbReference type="KEGG" id="mpq:ABA45_13230"/>
<sequence length="133" mass="14729">MNKRIQSVLTTTVLVSLFSAASAMAQQTPAIEQTTEGFSAPAEAGAHTAFYSDAQLHKFVDAQQQMNTLREDYKDRFDNAESEADATSLLGEMNARMAEIIENQNLDIDTYNAIVIAYNSEPRVRNRIDALIP</sequence>
<feature type="chain" id="PRO_5005206472" description="DUF4168 domain-containing protein" evidence="1">
    <location>
        <begin position="26"/>
        <end position="133"/>
    </location>
</feature>
<dbReference type="AlphaFoldDB" id="A0A0H4I2L9"/>
<proteinExistence type="predicted"/>
<keyword evidence="1" id="KW-0732">Signal</keyword>
<dbReference type="InterPro" id="IPR025433">
    <property type="entry name" value="DUF4168"/>
</dbReference>
<protein>
    <recommendedName>
        <fullName evidence="2">DUF4168 domain-containing protein</fullName>
    </recommendedName>
</protein>
<dbReference type="EMBL" id="CP011494">
    <property type="protein sequence ID" value="AKO53261.1"/>
    <property type="molecule type" value="Genomic_DNA"/>
</dbReference>
<keyword evidence="4" id="KW-1185">Reference proteome</keyword>
<evidence type="ECO:0000313" key="3">
    <source>
        <dbReference type="EMBL" id="AKO53261.1"/>
    </source>
</evidence>
<accession>A0A0H4I2L9</accession>
<feature type="domain" description="DUF4168" evidence="2">
    <location>
        <begin position="52"/>
        <end position="128"/>
    </location>
</feature>
<dbReference type="PATRIC" id="fig|330734.3.peg.2770"/>
<dbReference type="Proteomes" id="UP000036406">
    <property type="component" value="Chromosome"/>
</dbReference>
<feature type="signal peptide" evidence="1">
    <location>
        <begin position="1"/>
        <end position="25"/>
    </location>
</feature>
<gene>
    <name evidence="3" type="ORF">ABA45_13230</name>
</gene>
<reference evidence="3 4" key="1">
    <citation type="submission" date="2015-05" db="EMBL/GenBank/DDBJ databases">
        <title>Complete genome of Marinobacter psychrophilus strain 20041T isolated from sea-ice of the Canadian Basin.</title>
        <authorList>
            <person name="Song L."/>
            <person name="Ren L."/>
            <person name="Yu Y."/>
            <person name="Wang X."/>
        </authorList>
    </citation>
    <scope>NUCLEOTIDE SEQUENCE [LARGE SCALE GENOMIC DNA]</scope>
    <source>
        <strain evidence="3 4">20041</strain>
    </source>
</reference>
<evidence type="ECO:0000256" key="1">
    <source>
        <dbReference type="SAM" id="SignalP"/>
    </source>
</evidence>
<name>A0A0H4I2L9_9GAMM</name>
<evidence type="ECO:0000313" key="4">
    <source>
        <dbReference type="Proteomes" id="UP000036406"/>
    </source>
</evidence>
<dbReference type="RefSeq" id="WP_048386819.1">
    <property type="nucleotide sequence ID" value="NZ_CP011494.1"/>
</dbReference>
<organism evidence="3 4">
    <name type="scientific">Marinobacter psychrophilus</name>
    <dbReference type="NCBI Taxonomy" id="330734"/>
    <lineage>
        <taxon>Bacteria</taxon>
        <taxon>Pseudomonadati</taxon>
        <taxon>Pseudomonadota</taxon>
        <taxon>Gammaproteobacteria</taxon>
        <taxon>Pseudomonadales</taxon>
        <taxon>Marinobacteraceae</taxon>
        <taxon>Marinobacter</taxon>
    </lineage>
</organism>
<dbReference type="Pfam" id="PF13767">
    <property type="entry name" value="DUF4168"/>
    <property type="match status" value="1"/>
</dbReference>
<evidence type="ECO:0000259" key="2">
    <source>
        <dbReference type="Pfam" id="PF13767"/>
    </source>
</evidence>
<dbReference type="STRING" id="330734.ABA45_13230"/>